<name>A0AAV1D8W3_OLDCO</name>
<organism evidence="2 3">
    <name type="scientific">Oldenlandia corymbosa var. corymbosa</name>
    <dbReference type="NCBI Taxonomy" id="529605"/>
    <lineage>
        <taxon>Eukaryota</taxon>
        <taxon>Viridiplantae</taxon>
        <taxon>Streptophyta</taxon>
        <taxon>Embryophyta</taxon>
        <taxon>Tracheophyta</taxon>
        <taxon>Spermatophyta</taxon>
        <taxon>Magnoliopsida</taxon>
        <taxon>eudicotyledons</taxon>
        <taxon>Gunneridae</taxon>
        <taxon>Pentapetalae</taxon>
        <taxon>asterids</taxon>
        <taxon>lamiids</taxon>
        <taxon>Gentianales</taxon>
        <taxon>Rubiaceae</taxon>
        <taxon>Rubioideae</taxon>
        <taxon>Spermacoceae</taxon>
        <taxon>Hedyotis-Oldenlandia complex</taxon>
        <taxon>Oldenlandia</taxon>
    </lineage>
</organism>
<keyword evidence="3" id="KW-1185">Reference proteome</keyword>
<feature type="region of interest" description="Disordered" evidence="1">
    <location>
        <begin position="293"/>
        <end position="371"/>
    </location>
</feature>
<feature type="compositionally biased region" description="Basic residues" evidence="1">
    <location>
        <begin position="351"/>
        <end position="364"/>
    </location>
</feature>
<feature type="compositionally biased region" description="Low complexity" evidence="1">
    <location>
        <begin position="236"/>
        <end position="246"/>
    </location>
</feature>
<reference evidence="2" key="1">
    <citation type="submission" date="2023-03" db="EMBL/GenBank/DDBJ databases">
        <authorList>
            <person name="Julca I."/>
        </authorList>
    </citation>
    <scope>NUCLEOTIDE SEQUENCE</scope>
</reference>
<gene>
    <name evidence="2" type="ORF">OLC1_LOCUS12651</name>
</gene>
<sequence length="422" mass="45570">MLPEQTAVLGIPTATAECETTSIPDDSIMFMDDYDFDSSCSTPYVSAPSSPGRGGNNVLPNISGFYYSAPASPMHFMISSSSLLKKSAESELSPNISTAGGSFEFDFSAASKVSSNGSASAGSMSSADELFLNGQIRPMKLSTHLQRPQVLAPLLDLEETGEEDSDDIPRGRDFKMRDRSLRRRTRSMSPLRTTAPFEWHEDFEVDINPAELKNNGGKEGFAEEATASSETTPCESGASSRSSSVGRSSSRWVFLKEFLHRSKSEGRNNGHKFWGSLTFSPVKDRKIKMEKFMPSKIASSKSGDKNTGSKTTATATEASSASSANKAVSPDLSAPESSQMKQGTAAGPKEVKKKPVNGVGKRRVPPSPHELHYTTNRAQAEEMRKKTFLPYRQGLLGCLGFSSKSYGAMNGFARALNPVSSR</sequence>
<dbReference type="PANTHER" id="PTHR33095">
    <property type="entry name" value="OS07G0619500 PROTEIN"/>
    <property type="match status" value="1"/>
</dbReference>
<dbReference type="PANTHER" id="PTHR33095:SF57">
    <property type="entry name" value="EXPRESSED PROTEIN"/>
    <property type="match status" value="1"/>
</dbReference>
<accession>A0AAV1D8W3</accession>
<proteinExistence type="predicted"/>
<evidence type="ECO:0000313" key="2">
    <source>
        <dbReference type="EMBL" id="CAI9103500.1"/>
    </source>
</evidence>
<dbReference type="InterPro" id="IPR012442">
    <property type="entry name" value="DUF1645_plant"/>
</dbReference>
<dbReference type="Pfam" id="PF07816">
    <property type="entry name" value="DUF1645"/>
    <property type="match status" value="1"/>
</dbReference>
<feature type="region of interest" description="Disordered" evidence="1">
    <location>
        <begin position="210"/>
        <end position="246"/>
    </location>
</feature>
<evidence type="ECO:0000313" key="3">
    <source>
        <dbReference type="Proteomes" id="UP001161247"/>
    </source>
</evidence>
<dbReference type="Proteomes" id="UP001161247">
    <property type="component" value="Chromosome 4"/>
</dbReference>
<evidence type="ECO:0000256" key="1">
    <source>
        <dbReference type="SAM" id="MobiDB-lite"/>
    </source>
</evidence>
<feature type="compositionally biased region" description="Low complexity" evidence="1">
    <location>
        <begin position="308"/>
        <end position="324"/>
    </location>
</feature>
<dbReference type="AlphaFoldDB" id="A0AAV1D8W3"/>
<protein>
    <submittedName>
        <fullName evidence="2">OLC1v1001995C1</fullName>
    </submittedName>
</protein>
<dbReference type="EMBL" id="OX459121">
    <property type="protein sequence ID" value="CAI9103500.1"/>
    <property type="molecule type" value="Genomic_DNA"/>
</dbReference>